<keyword evidence="5" id="KW-1185">Reference proteome</keyword>
<dbReference type="SUPFAM" id="SSF55347">
    <property type="entry name" value="Glyceraldehyde-3-phosphate dehydrogenase-like, C-terminal domain"/>
    <property type="match status" value="1"/>
</dbReference>
<dbReference type="EMBL" id="JBHTJZ010000036">
    <property type="protein sequence ID" value="MFD0961479.1"/>
    <property type="molecule type" value="Genomic_DNA"/>
</dbReference>
<dbReference type="InterPro" id="IPR055170">
    <property type="entry name" value="GFO_IDH_MocA-like_dom"/>
</dbReference>
<dbReference type="PANTHER" id="PTHR43818">
    <property type="entry name" value="BCDNA.GH03377"/>
    <property type="match status" value="1"/>
</dbReference>
<reference evidence="5" key="1">
    <citation type="journal article" date="2019" name="Int. J. Syst. Evol. Microbiol.">
        <title>The Global Catalogue of Microorganisms (GCM) 10K type strain sequencing project: providing services to taxonomists for standard genome sequencing and annotation.</title>
        <authorList>
            <consortium name="The Broad Institute Genomics Platform"/>
            <consortium name="The Broad Institute Genome Sequencing Center for Infectious Disease"/>
            <person name="Wu L."/>
            <person name="Ma J."/>
        </authorList>
    </citation>
    <scope>NUCLEOTIDE SEQUENCE [LARGE SCALE GENOMIC DNA]</scope>
    <source>
        <strain evidence="5">CCUG 59129</strain>
    </source>
</reference>
<feature type="domain" description="GFO/IDH/MocA-like oxidoreductase" evidence="3">
    <location>
        <begin position="134"/>
        <end position="275"/>
    </location>
</feature>
<dbReference type="Proteomes" id="UP001596989">
    <property type="component" value="Unassembled WGS sequence"/>
</dbReference>
<evidence type="ECO:0000259" key="2">
    <source>
        <dbReference type="Pfam" id="PF01408"/>
    </source>
</evidence>
<evidence type="ECO:0000313" key="4">
    <source>
        <dbReference type="EMBL" id="MFD0961479.1"/>
    </source>
</evidence>
<feature type="domain" description="Gfo/Idh/MocA-like oxidoreductase N-terminal" evidence="2">
    <location>
        <begin position="4"/>
        <end position="123"/>
    </location>
</feature>
<dbReference type="InterPro" id="IPR036291">
    <property type="entry name" value="NAD(P)-bd_dom_sf"/>
</dbReference>
<comment type="caution">
    <text evidence="4">The sequence shown here is derived from an EMBL/GenBank/DDBJ whole genome shotgun (WGS) entry which is preliminary data.</text>
</comment>
<dbReference type="RefSeq" id="WP_377567093.1">
    <property type="nucleotide sequence ID" value="NZ_JBHTJZ010000036.1"/>
</dbReference>
<dbReference type="Pfam" id="PF22725">
    <property type="entry name" value="GFO_IDH_MocA_C3"/>
    <property type="match status" value="1"/>
</dbReference>
<evidence type="ECO:0000313" key="5">
    <source>
        <dbReference type="Proteomes" id="UP001596989"/>
    </source>
</evidence>
<dbReference type="InterPro" id="IPR050463">
    <property type="entry name" value="Gfo/Idh/MocA_oxidrdct_glycsds"/>
</dbReference>
<sequence>MRKIKVAVIGCGPLANSTHIKAYMANPTSEIKYFCDQQLERAEKAVADFGCGVAISDYRIILDDPEVEAVSICTPNHVHAPISIACMRAGKHVLCEKPAARTYEEALEMQRVQHETGKVLIIGVVNRFNTGVNLIKKMIDNGELGELYHIYASFRSHRSIPGLGGTFTTKSIAGGGVLIDWGIHFLDIVMYCSGDPKPLTVSGQAYCKLGKDMENYAYKSMWAGPPRFDGTYDVDDFVTAMVRTEGPSISLNGAWAQNIGENEMYIDFLGDKAGIRLQYGKEFKVYSFKDGVLYETKPEFTAVDAFQNEIDSFLACIDSGEKLPSHIDTVILSTQIIQAIYDSSEQRAEINLTGEV</sequence>
<evidence type="ECO:0000256" key="1">
    <source>
        <dbReference type="ARBA" id="ARBA00023002"/>
    </source>
</evidence>
<gene>
    <name evidence="4" type="ORF">ACFQ2I_19175</name>
</gene>
<dbReference type="Gene3D" id="3.30.360.10">
    <property type="entry name" value="Dihydrodipicolinate Reductase, domain 2"/>
    <property type="match status" value="1"/>
</dbReference>
<keyword evidence="1" id="KW-0560">Oxidoreductase</keyword>
<name>A0ABW3HVE9_9BACL</name>
<dbReference type="Gene3D" id="3.40.50.720">
    <property type="entry name" value="NAD(P)-binding Rossmann-like Domain"/>
    <property type="match status" value="1"/>
</dbReference>
<organism evidence="4 5">
    <name type="scientific">Paenibacillus chungangensis</name>
    <dbReference type="NCBI Taxonomy" id="696535"/>
    <lineage>
        <taxon>Bacteria</taxon>
        <taxon>Bacillati</taxon>
        <taxon>Bacillota</taxon>
        <taxon>Bacilli</taxon>
        <taxon>Bacillales</taxon>
        <taxon>Paenibacillaceae</taxon>
        <taxon>Paenibacillus</taxon>
    </lineage>
</organism>
<protein>
    <submittedName>
        <fullName evidence="4">Gfo/Idh/MocA family protein</fullName>
    </submittedName>
</protein>
<evidence type="ECO:0000259" key="3">
    <source>
        <dbReference type="Pfam" id="PF22725"/>
    </source>
</evidence>
<dbReference type="InterPro" id="IPR000683">
    <property type="entry name" value="Gfo/Idh/MocA-like_OxRdtase_N"/>
</dbReference>
<dbReference type="Pfam" id="PF01408">
    <property type="entry name" value="GFO_IDH_MocA"/>
    <property type="match status" value="1"/>
</dbReference>
<dbReference type="PANTHER" id="PTHR43818:SF11">
    <property type="entry name" value="BCDNA.GH03377"/>
    <property type="match status" value="1"/>
</dbReference>
<dbReference type="SUPFAM" id="SSF51735">
    <property type="entry name" value="NAD(P)-binding Rossmann-fold domains"/>
    <property type="match status" value="1"/>
</dbReference>
<proteinExistence type="predicted"/>
<accession>A0ABW3HVE9</accession>